<reference evidence="1 2" key="1">
    <citation type="submission" date="2018-06" db="EMBL/GenBank/DDBJ databases">
        <title>Genomic Encyclopedia of Type Strains, Phase III (KMG-III): the genomes of soil and plant-associated and newly described type strains.</title>
        <authorList>
            <person name="Whitman W."/>
        </authorList>
    </citation>
    <scope>NUCLEOTIDE SEQUENCE [LARGE SCALE GENOMIC DNA]</scope>
    <source>
        <strain evidence="1 2">CECT 7646</strain>
    </source>
</reference>
<organism evidence="1 2">
    <name type="scientific">Xylophilus ampelinus</name>
    <dbReference type="NCBI Taxonomy" id="54067"/>
    <lineage>
        <taxon>Bacteria</taxon>
        <taxon>Pseudomonadati</taxon>
        <taxon>Pseudomonadota</taxon>
        <taxon>Betaproteobacteria</taxon>
        <taxon>Burkholderiales</taxon>
        <taxon>Xylophilus</taxon>
    </lineage>
</organism>
<protein>
    <submittedName>
        <fullName evidence="1">Uncharacterized protein</fullName>
    </submittedName>
</protein>
<name>A0A318SKA6_9BURK</name>
<dbReference type="Proteomes" id="UP000247540">
    <property type="component" value="Unassembled WGS sequence"/>
</dbReference>
<gene>
    <name evidence="1" type="ORF">DFQ15_10286</name>
</gene>
<comment type="caution">
    <text evidence="1">The sequence shown here is derived from an EMBL/GenBank/DDBJ whole genome shotgun (WGS) entry which is preliminary data.</text>
</comment>
<proteinExistence type="predicted"/>
<dbReference type="EMBL" id="QJTC01000002">
    <property type="protein sequence ID" value="PYE79355.1"/>
    <property type="molecule type" value="Genomic_DNA"/>
</dbReference>
<sequence length="79" mass="8631">MGAIQSIAPNEVSPASFEQVLELATLLGESIRRNLSQPKGKLYEELLVFAEQCSQVEDRHAIGLAIYAFIAAREGNKKA</sequence>
<evidence type="ECO:0000313" key="1">
    <source>
        <dbReference type="EMBL" id="PYE79355.1"/>
    </source>
</evidence>
<keyword evidence="2" id="KW-1185">Reference proteome</keyword>
<dbReference type="AlphaFoldDB" id="A0A318SKA6"/>
<evidence type="ECO:0000313" key="2">
    <source>
        <dbReference type="Proteomes" id="UP000247540"/>
    </source>
</evidence>
<accession>A0A318SKA6</accession>